<proteinExistence type="inferred from homology"/>
<feature type="transmembrane region" description="Helical" evidence="12">
    <location>
        <begin position="57"/>
        <end position="75"/>
    </location>
</feature>
<evidence type="ECO:0000256" key="2">
    <source>
        <dbReference type="ARBA" id="ARBA00004429"/>
    </source>
</evidence>
<evidence type="ECO:0000256" key="7">
    <source>
        <dbReference type="ARBA" id="ARBA00022519"/>
    </source>
</evidence>
<dbReference type="Pfam" id="PF03379">
    <property type="entry name" value="CcmB"/>
    <property type="match status" value="1"/>
</dbReference>
<name>A0A1X0Y645_9BACT</name>
<evidence type="ECO:0000256" key="10">
    <source>
        <dbReference type="ARBA" id="ARBA00022989"/>
    </source>
</evidence>
<dbReference type="Proteomes" id="UP000193136">
    <property type="component" value="Unassembled WGS sequence"/>
</dbReference>
<evidence type="ECO:0000313" key="13">
    <source>
        <dbReference type="EMBL" id="ORJ60589.1"/>
    </source>
</evidence>
<dbReference type="EMBL" id="NAAD01000007">
    <property type="protein sequence ID" value="ORJ60589.1"/>
    <property type="molecule type" value="Genomic_DNA"/>
</dbReference>
<keyword evidence="7" id="KW-0997">Cell inner membrane</keyword>
<comment type="function">
    <text evidence="1">Required for the export of heme to the periplasm for the biogenesis of c-type cytochromes.</text>
</comment>
<keyword evidence="6" id="KW-1003">Cell membrane</keyword>
<dbReference type="InterPro" id="IPR026031">
    <property type="entry name" value="Cyt_c_CcmB_bac"/>
</dbReference>
<keyword evidence="9" id="KW-0201">Cytochrome c-type biogenesis</keyword>
<dbReference type="RefSeq" id="WP_085010070.1">
    <property type="nucleotide sequence ID" value="NZ_NAAD01000007.1"/>
</dbReference>
<comment type="similarity">
    <text evidence="3">Belongs to the CcmB/CycW/HelB family.</text>
</comment>
<reference evidence="13 14" key="1">
    <citation type="submission" date="2017-03" db="EMBL/GenBank/DDBJ databases">
        <title>Genome sequence of Geothermobacter sp. EPR-M, Deep-Sea Iron Reducer.</title>
        <authorList>
            <person name="Tully B."/>
            <person name="Savalia P."/>
            <person name="Abuyen K."/>
            <person name="Baughan C."/>
            <person name="Romero E."/>
            <person name="Ronkowski C."/>
            <person name="Torres B."/>
            <person name="Tremblay J."/>
            <person name="Trujillo A."/>
            <person name="Tyler M."/>
            <person name="Perez-Rodriguez I."/>
            <person name="Amend J."/>
        </authorList>
    </citation>
    <scope>NUCLEOTIDE SEQUENCE [LARGE SCALE GENOMIC DNA]</scope>
    <source>
        <strain evidence="13 14">EPR-M</strain>
    </source>
</reference>
<dbReference type="OrthoDB" id="9812809at2"/>
<feature type="transmembrane region" description="Helical" evidence="12">
    <location>
        <begin position="164"/>
        <end position="184"/>
    </location>
</feature>
<feature type="transmembrane region" description="Helical" evidence="12">
    <location>
        <begin position="132"/>
        <end position="152"/>
    </location>
</feature>
<evidence type="ECO:0000313" key="14">
    <source>
        <dbReference type="Proteomes" id="UP000193136"/>
    </source>
</evidence>
<evidence type="ECO:0000256" key="8">
    <source>
        <dbReference type="ARBA" id="ARBA00022692"/>
    </source>
</evidence>
<evidence type="ECO:0000256" key="11">
    <source>
        <dbReference type="ARBA" id="ARBA00023136"/>
    </source>
</evidence>
<evidence type="ECO:0000256" key="3">
    <source>
        <dbReference type="ARBA" id="ARBA00010544"/>
    </source>
</evidence>
<dbReference type="GO" id="GO:0005886">
    <property type="term" value="C:plasma membrane"/>
    <property type="evidence" value="ECO:0007669"/>
    <property type="project" value="UniProtKB-SubCell"/>
</dbReference>
<dbReference type="GO" id="GO:0017004">
    <property type="term" value="P:cytochrome complex assembly"/>
    <property type="evidence" value="ECO:0007669"/>
    <property type="project" value="UniProtKB-KW"/>
</dbReference>
<accession>A0A1X0Y645</accession>
<evidence type="ECO:0000256" key="4">
    <source>
        <dbReference type="ARBA" id="ARBA00016452"/>
    </source>
</evidence>
<keyword evidence="10 12" id="KW-1133">Transmembrane helix</keyword>
<sequence>MNSLRQILFLFGKDLRIELRKKESLVSMAFFGALLLVILNIAAGVDNQVDADAGAGILWVAVIFSAVLGLGRVFAREKENGCVAALLLSPVAPGEIFIAKALVNFILMILAQLVLVPIFFVLFGSNFSGGPVALLPILLLVNLGFSTAGTLISAISAGTRRNEVLLPILLFPLLLPLTALAIKATAGALAARPLFELRDQIEPMIAFGLIFSAAGYLLFPFAIRED</sequence>
<dbReference type="PRINTS" id="PR01414">
    <property type="entry name" value="CCMBBIOGNSIS"/>
</dbReference>
<evidence type="ECO:0000256" key="12">
    <source>
        <dbReference type="SAM" id="Phobius"/>
    </source>
</evidence>
<dbReference type="AlphaFoldDB" id="A0A1X0Y645"/>
<gene>
    <name evidence="13" type="ORF">B5V00_07060</name>
</gene>
<dbReference type="PIRSF" id="PIRSF002764">
    <property type="entry name" value="CcmB"/>
    <property type="match status" value="1"/>
</dbReference>
<dbReference type="PANTHER" id="PTHR30070:SF1">
    <property type="entry name" value="CYTOCHROME C BIOGENESIS B-RELATED"/>
    <property type="match status" value="1"/>
</dbReference>
<dbReference type="InterPro" id="IPR003544">
    <property type="entry name" value="Cyt_c_biogenesis_CcmB"/>
</dbReference>
<dbReference type="PANTHER" id="PTHR30070">
    <property type="entry name" value="HEME EXPORTER PROTEIN B"/>
    <property type="match status" value="1"/>
</dbReference>
<organism evidence="13 14">
    <name type="scientific">Geothermobacter hydrogeniphilus</name>
    <dbReference type="NCBI Taxonomy" id="1969733"/>
    <lineage>
        <taxon>Bacteria</taxon>
        <taxon>Pseudomonadati</taxon>
        <taxon>Thermodesulfobacteriota</taxon>
        <taxon>Desulfuromonadia</taxon>
        <taxon>Desulfuromonadales</taxon>
        <taxon>Geothermobacteraceae</taxon>
        <taxon>Geothermobacter</taxon>
    </lineage>
</organism>
<evidence type="ECO:0000256" key="1">
    <source>
        <dbReference type="ARBA" id="ARBA00002442"/>
    </source>
</evidence>
<feature type="transmembrane region" description="Helical" evidence="12">
    <location>
        <begin position="96"/>
        <end position="120"/>
    </location>
</feature>
<comment type="subcellular location">
    <subcellularLocation>
        <location evidence="2">Cell inner membrane</location>
        <topology evidence="2">Multi-pass membrane protein</topology>
    </subcellularLocation>
</comment>
<evidence type="ECO:0000256" key="9">
    <source>
        <dbReference type="ARBA" id="ARBA00022748"/>
    </source>
</evidence>
<protein>
    <recommendedName>
        <fullName evidence="4">Heme exporter protein B</fullName>
    </recommendedName>
</protein>
<feature type="transmembrane region" description="Helical" evidence="12">
    <location>
        <begin position="204"/>
        <end position="223"/>
    </location>
</feature>
<feature type="transmembrane region" description="Helical" evidence="12">
    <location>
        <begin position="25"/>
        <end position="45"/>
    </location>
</feature>
<dbReference type="GO" id="GO:0015232">
    <property type="term" value="F:heme transmembrane transporter activity"/>
    <property type="evidence" value="ECO:0007669"/>
    <property type="project" value="InterPro"/>
</dbReference>
<keyword evidence="5" id="KW-0813">Transport</keyword>
<evidence type="ECO:0000256" key="6">
    <source>
        <dbReference type="ARBA" id="ARBA00022475"/>
    </source>
</evidence>
<keyword evidence="8 12" id="KW-0812">Transmembrane</keyword>
<dbReference type="STRING" id="1969733.B5V00_07060"/>
<comment type="caution">
    <text evidence="13">The sequence shown here is derived from an EMBL/GenBank/DDBJ whole genome shotgun (WGS) entry which is preliminary data.</text>
</comment>
<evidence type="ECO:0000256" key="5">
    <source>
        <dbReference type="ARBA" id="ARBA00022448"/>
    </source>
</evidence>
<keyword evidence="11 12" id="KW-0472">Membrane</keyword>
<dbReference type="GO" id="GO:1903607">
    <property type="term" value="P:cytochrome c biosynthetic process"/>
    <property type="evidence" value="ECO:0007669"/>
    <property type="project" value="TreeGrafter"/>
</dbReference>
<keyword evidence="14" id="KW-1185">Reference proteome</keyword>